<comment type="similarity">
    <text evidence="1">Belongs to the archease family.</text>
</comment>
<dbReference type="Pfam" id="PF01951">
    <property type="entry name" value="Archease"/>
    <property type="match status" value="1"/>
</dbReference>
<sequence>MRYRYLDHTSDLGVEIYGKDLKELFANGLYVLFDNLTDIEKVEEREERELKITAEDLDSLFMDWLRELLFLFATEYFVGKRVKEIEIIENSLSARITGEQFDPKRHPLKIEIKTPTYHLFEVKKEESGYRATVIFDV</sequence>
<protein>
    <submittedName>
        <fullName evidence="6">Archease</fullName>
    </submittedName>
</protein>
<evidence type="ECO:0000259" key="5">
    <source>
        <dbReference type="Pfam" id="PF01951"/>
    </source>
</evidence>
<feature type="domain" description="Archease" evidence="5">
    <location>
        <begin position="3"/>
        <end position="137"/>
    </location>
</feature>
<proteinExistence type="inferred from homology"/>
<dbReference type="EMBL" id="DTMQ01000002">
    <property type="protein sequence ID" value="HGE98490.1"/>
    <property type="molecule type" value="Genomic_DNA"/>
</dbReference>
<evidence type="ECO:0000256" key="4">
    <source>
        <dbReference type="ARBA" id="ARBA00022837"/>
    </source>
</evidence>
<dbReference type="InterPro" id="IPR002804">
    <property type="entry name" value="Archease"/>
</dbReference>
<dbReference type="Gene3D" id="3.55.10.10">
    <property type="entry name" value="Archease domain"/>
    <property type="match status" value="1"/>
</dbReference>
<dbReference type="SUPFAM" id="SSF69819">
    <property type="entry name" value="MTH1598-like"/>
    <property type="match status" value="1"/>
</dbReference>
<reference evidence="6" key="1">
    <citation type="journal article" date="2020" name="mSystems">
        <title>Genome- and Community-Level Interaction Insights into Carbon Utilization and Element Cycling Functions of Hydrothermarchaeota in Hydrothermal Sediment.</title>
        <authorList>
            <person name="Zhou Z."/>
            <person name="Liu Y."/>
            <person name="Xu W."/>
            <person name="Pan J."/>
            <person name="Luo Z.H."/>
            <person name="Li M."/>
        </authorList>
    </citation>
    <scope>NUCLEOTIDE SEQUENCE [LARGE SCALE GENOMIC DNA]</scope>
    <source>
        <strain evidence="6">SpSt-906</strain>
    </source>
</reference>
<evidence type="ECO:0000256" key="2">
    <source>
        <dbReference type="ARBA" id="ARBA00022694"/>
    </source>
</evidence>
<evidence type="ECO:0000256" key="3">
    <source>
        <dbReference type="ARBA" id="ARBA00022723"/>
    </source>
</evidence>
<keyword evidence="3" id="KW-0479">Metal-binding</keyword>
<dbReference type="GO" id="GO:0008033">
    <property type="term" value="P:tRNA processing"/>
    <property type="evidence" value="ECO:0007669"/>
    <property type="project" value="UniProtKB-KW"/>
</dbReference>
<dbReference type="GO" id="GO:0046872">
    <property type="term" value="F:metal ion binding"/>
    <property type="evidence" value="ECO:0007669"/>
    <property type="project" value="UniProtKB-KW"/>
</dbReference>
<keyword evidence="2" id="KW-0819">tRNA processing</keyword>
<gene>
    <name evidence="6" type="ORF">ENX07_00185</name>
</gene>
<dbReference type="InterPro" id="IPR023572">
    <property type="entry name" value="Archease_dom"/>
</dbReference>
<organism evidence="6">
    <name type="scientific">candidate division WOR-3 bacterium</name>
    <dbReference type="NCBI Taxonomy" id="2052148"/>
    <lineage>
        <taxon>Bacteria</taxon>
        <taxon>Bacteria division WOR-3</taxon>
    </lineage>
</organism>
<evidence type="ECO:0000256" key="1">
    <source>
        <dbReference type="ARBA" id="ARBA00007963"/>
    </source>
</evidence>
<evidence type="ECO:0000313" key="6">
    <source>
        <dbReference type="EMBL" id="HGE98490.1"/>
    </source>
</evidence>
<accession>A0A7C3UPS8</accession>
<dbReference type="InterPro" id="IPR036820">
    <property type="entry name" value="Archease_dom_sf"/>
</dbReference>
<name>A0A7C3UPS8_UNCW3</name>
<dbReference type="AlphaFoldDB" id="A0A7C3UPS8"/>
<dbReference type="PANTHER" id="PTHR12682:SF11">
    <property type="entry name" value="PROTEIN ARCHEASE"/>
    <property type="match status" value="1"/>
</dbReference>
<dbReference type="PANTHER" id="PTHR12682">
    <property type="entry name" value="ARCHEASE"/>
    <property type="match status" value="1"/>
</dbReference>
<keyword evidence="4" id="KW-0106">Calcium</keyword>
<comment type="caution">
    <text evidence="6">The sequence shown here is derived from an EMBL/GenBank/DDBJ whole genome shotgun (WGS) entry which is preliminary data.</text>
</comment>